<evidence type="ECO:0000313" key="2">
    <source>
        <dbReference type="EMBL" id="EFY07345.1"/>
    </source>
</evidence>
<comment type="caution">
    <text evidence="2">The sequence shown here is derived from an EMBL/GenBank/DDBJ whole genome shotgun (WGS) entry which is preliminary data.</text>
</comment>
<dbReference type="STRING" id="762983.HMPREF9444_00830"/>
<protein>
    <submittedName>
        <fullName evidence="2">Uncharacterized protein</fullName>
    </submittedName>
</protein>
<gene>
    <name evidence="2" type="ORF">HMPREF9444_00830</name>
</gene>
<organism evidence="2 3">
    <name type="scientific">Succinatimonas hippei (strain DSM 22608 / JCM 16073 / KCTC 15190 / YIT 12066)</name>
    <dbReference type="NCBI Taxonomy" id="762983"/>
    <lineage>
        <taxon>Bacteria</taxon>
        <taxon>Pseudomonadati</taxon>
        <taxon>Pseudomonadota</taxon>
        <taxon>Gammaproteobacteria</taxon>
        <taxon>Aeromonadales</taxon>
        <taxon>Succinivibrionaceae</taxon>
        <taxon>Succinatimonas</taxon>
    </lineage>
</organism>
<keyword evidence="3" id="KW-1185">Reference proteome</keyword>
<evidence type="ECO:0000256" key="1">
    <source>
        <dbReference type="SAM" id="Phobius"/>
    </source>
</evidence>
<dbReference type="EMBL" id="AEVO01000040">
    <property type="protein sequence ID" value="EFY07345.1"/>
    <property type="molecule type" value="Genomic_DNA"/>
</dbReference>
<proteinExistence type="predicted"/>
<dbReference type="AlphaFoldDB" id="E8LJF3"/>
<evidence type="ECO:0000313" key="3">
    <source>
        <dbReference type="Proteomes" id="UP000018458"/>
    </source>
</evidence>
<accession>E8LJF3</accession>
<dbReference type="RefSeq" id="WP_009143041.1">
    <property type="nucleotide sequence ID" value="NZ_GL830977.1"/>
</dbReference>
<dbReference type="Proteomes" id="UP000018458">
    <property type="component" value="Unassembled WGS sequence"/>
</dbReference>
<keyword evidence="1" id="KW-0472">Membrane</keyword>
<name>E8LJF3_SUCHY</name>
<feature type="transmembrane region" description="Helical" evidence="1">
    <location>
        <begin position="26"/>
        <end position="44"/>
    </location>
</feature>
<keyword evidence="1" id="KW-0812">Transmembrane</keyword>
<sequence>MSENNLKTPDELKEEKNEKIRKNLRLIAIFVALWYFISAGWGWYEEIQKEEAQQEVAAVLQSENTLYNALKQNLGTIPPFDANSVLGVSDNITLEPTRNEDKINGIIINLHDKSTVDDKTYDTIFSLITTLECGEQKSDPKEIMDLLGLKKSEQIDLIKDSAVQSPILSYDLKKNASTSLSLSITLR</sequence>
<reference evidence="2 3" key="1">
    <citation type="submission" date="2011-01" db="EMBL/GenBank/DDBJ databases">
        <authorList>
            <person name="Weinstock G."/>
            <person name="Sodergren E."/>
            <person name="Clifton S."/>
            <person name="Fulton L."/>
            <person name="Fulton B."/>
            <person name="Courtney L."/>
            <person name="Fronick C."/>
            <person name="Harrison M."/>
            <person name="Strong C."/>
            <person name="Farmer C."/>
            <person name="Delahaunty K."/>
            <person name="Markovic C."/>
            <person name="Hall O."/>
            <person name="Minx P."/>
            <person name="Tomlinson C."/>
            <person name="Mitreva M."/>
            <person name="Hou S."/>
            <person name="Chen J."/>
            <person name="Wollam A."/>
            <person name="Pepin K.H."/>
            <person name="Johnson M."/>
            <person name="Bhonagiri V."/>
            <person name="Zhang X."/>
            <person name="Suruliraj S."/>
            <person name="Warren W."/>
            <person name="Chinwalla A."/>
            <person name="Mardis E.R."/>
            <person name="Wilson R.K."/>
        </authorList>
    </citation>
    <scope>NUCLEOTIDE SEQUENCE [LARGE SCALE GENOMIC DNA]</scope>
    <source>
        <strain evidence="3">DSM 22608 / JCM 16073 / KCTC 15190 / YIT 12066</strain>
    </source>
</reference>
<dbReference type="HOGENOM" id="CLU_1446955_0_0_6"/>
<keyword evidence="1" id="KW-1133">Transmembrane helix</keyword>